<dbReference type="KEGG" id="dpx:DAPPUDRAFT_52627"/>
<dbReference type="PhylomeDB" id="E9GMN6"/>
<dbReference type="AlphaFoldDB" id="E9GMN6"/>
<dbReference type="EMBL" id="GL732553">
    <property type="protein sequence ID" value="EFX79262.1"/>
    <property type="molecule type" value="Genomic_DNA"/>
</dbReference>
<protein>
    <recommendedName>
        <fullName evidence="1">GBD/FH3 domain-containing protein</fullName>
    </recommendedName>
</protein>
<accession>E9GMN6</accession>
<sequence length="256" mass="29397">MFDFLEKFEEWDPELSIQLLKIPSLPNYSGFRKLIENAKSSWMEDFLERDGLAVLFDRLEKLSTGFSITNALFQSEVTYAIRAVVNSKIGLEYLLAHRQFTRQLFNAMATKNTLVKKLVLELFSAVCVYSTLGHEATLDAIDYFKMSRTDVHRCSILISEINASDTIEYKAAILGFANSLILGTAKIWTRHAIRSEMIGLGLLEVIENMKMTDNPELAIQIQVFELHRIKDEDSLDATEEKSLFDLFSLYFIKVWL</sequence>
<dbReference type="Pfam" id="PF06371">
    <property type="entry name" value="Drf_GBD"/>
    <property type="match status" value="1"/>
</dbReference>
<dbReference type="GO" id="GO:0003779">
    <property type="term" value="F:actin binding"/>
    <property type="evidence" value="ECO:0007669"/>
    <property type="project" value="InterPro"/>
</dbReference>
<dbReference type="InterPro" id="IPR016024">
    <property type="entry name" value="ARM-type_fold"/>
</dbReference>
<dbReference type="InterPro" id="IPR014768">
    <property type="entry name" value="GBD/FH3_dom"/>
</dbReference>
<feature type="domain" description="GBD/FH3" evidence="1">
    <location>
        <begin position="1"/>
        <end position="256"/>
    </location>
</feature>
<dbReference type="HOGENOM" id="CLU_999410_0_0_1"/>
<evidence type="ECO:0000259" key="1">
    <source>
        <dbReference type="PROSITE" id="PS51232"/>
    </source>
</evidence>
<dbReference type="PANTHER" id="PTHR46345">
    <property type="entry name" value="INVERTED FORMIN-2"/>
    <property type="match status" value="1"/>
</dbReference>
<dbReference type="SMART" id="SM01140">
    <property type="entry name" value="Drf_GBD"/>
    <property type="match status" value="1"/>
</dbReference>
<dbReference type="InterPro" id="IPR010473">
    <property type="entry name" value="GTPase-bd"/>
</dbReference>
<gene>
    <name evidence="2" type="ORF">DAPPUDRAFT_52627</name>
</gene>
<dbReference type="Proteomes" id="UP000000305">
    <property type="component" value="Unassembled WGS sequence"/>
</dbReference>
<dbReference type="GO" id="GO:0030036">
    <property type="term" value="P:actin cytoskeleton organization"/>
    <property type="evidence" value="ECO:0007669"/>
    <property type="project" value="InterPro"/>
</dbReference>
<dbReference type="SMART" id="SM01139">
    <property type="entry name" value="Drf_FH3"/>
    <property type="match status" value="1"/>
</dbReference>
<dbReference type="SUPFAM" id="SSF48371">
    <property type="entry name" value="ARM repeat"/>
    <property type="match status" value="1"/>
</dbReference>
<keyword evidence="3" id="KW-1185">Reference proteome</keyword>
<dbReference type="OMA" id="LWMVQFL"/>
<dbReference type="Gene3D" id="1.25.10.10">
    <property type="entry name" value="Leucine-rich Repeat Variant"/>
    <property type="match status" value="1"/>
</dbReference>
<dbReference type="GO" id="GO:0031267">
    <property type="term" value="F:small GTPase binding"/>
    <property type="evidence" value="ECO:0007669"/>
    <property type="project" value="InterPro"/>
</dbReference>
<dbReference type="InterPro" id="IPR011989">
    <property type="entry name" value="ARM-like"/>
</dbReference>
<evidence type="ECO:0000313" key="3">
    <source>
        <dbReference type="Proteomes" id="UP000000305"/>
    </source>
</evidence>
<dbReference type="InParanoid" id="E9GMN6"/>
<dbReference type="OrthoDB" id="26518at2759"/>
<organism evidence="2 3">
    <name type="scientific">Daphnia pulex</name>
    <name type="common">Water flea</name>
    <dbReference type="NCBI Taxonomy" id="6669"/>
    <lineage>
        <taxon>Eukaryota</taxon>
        <taxon>Metazoa</taxon>
        <taxon>Ecdysozoa</taxon>
        <taxon>Arthropoda</taxon>
        <taxon>Crustacea</taxon>
        <taxon>Branchiopoda</taxon>
        <taxon>Diplostraca</taxon>
        <taxon>Cladocera</taxon>
        <taxon>Anomopoda</taxon>
        <taxon>Daphniidae</taxon>
        <taxon>Daphnia</taxon>
    </lineage>
</organism>
<dbReference type="eggNOG" id="KOG1922">
    <property type="taxonomic scope" value="Eukaryota"/>
</dbReference>
<name>E9GMN6_DAPPU</name>
<dbReference type="InterPro" id="IPR010472">
    <property type="entry name" value="FH3_dom"/>
</dbReference>
<proteinExistence type="predicted"/>
<reference evidence="2 3" key="1">
    <citation type="journal article" date="2011" name="Science">
        <title>The ecoresponsive genome of Daphnia pulex.</title>
        <authorList>
            <person name="Colbourne J.K."/>
            <person name="Pfrender M.E."/>
            <person name="Gilbert D."/>
            <person name="Thomas W.K."/>
            <person name="Tucker A."/>
            <person name="Oakley T.H."/>
            <person name="Tokishita S."/>
            <person name="Aerts A."/>
            <person name="Arnold G.J."/>
            <person name="Basu M.K."/>
            <person name="Bauer D.J."/>
            <person name="Caceres C.E."/>
            <person name="Carmel L."/>
            <person name="Casola C."/>
            <person name="Choi J.H."/>
            <person name="Detter J.C."/>
            <person name="Dong Q."/>
            <person name="Dusheyko S."/>
            <person name="Eads B.D."/>
            <person name="Frohlich T."/>
            <person name="Geiler-Samerotte K.A."/>
            <person name="Gerlach D."/>
            <person name="Hatcher P."/>
            <person name="Jogdeo S."/>
            <person name="Krijgsveld J."/>
            <person name="Kriventseva E.V."/>
            <person name="Kultz D."/>
            <person name="Laforsch C."/>
            <person name="Lindquist E."/>
            <person name="Lopez J."/>
            <person name="Manak J.R."/>
            <person name="Muller J."/>
            <person name="Pangilinan J."/>
            <person name="Patwardhan R.P."/>
            <person name="Pitluck S."/>
            <person name="Pritham E.J."/>
            <person name="Rechtsteiner A."/>
            <person name="Rho M."/>
            <person name="Rogozin I.B."/>
            <person name="Sakarya O."/>
            <person name="Salamov A."/>
            <person name="Schaack S."/>
            <person name="Shapiro H."/>
            <person name="Shiga Y."/>
            <person name="Skalitzky C."/>
            <person name="Smith Z."/>
            <person name="Souvorov A."/>
            <person name="Sung W."/>
            <person name="Tang Z."/>
            <person name="Tsuchiya D."/>
            <person name="Tu H."/>
            <person name="Vos H."/>
            <person name="Wang M."/>
            <person name="Wolf Y.I."/>
            <person name="Yamagata H."/>
            <person name="Yamada T."/>
            <person name="Ye Y."/>
            <person name="Shaw J.R."/>
            <person name="Andrews J."/>
            <person name="Crease T.J."/>
            <person name="Tang H."/>
            <person name="Lucas S.M."/>
            <person name="Robertson H.M."/>
            <person name="Bork P."/>
            <person name="Koonin E.V."/>
            <person name="Zdobnov E.M."/>
            <person name="Grigoriev I.V."/>
            <person name="Lynch M."/>
            <person name="Boore J.L."/>
        </authorList>
    </citation>
    <scope>NUCLEOTIDE SEQUENCE [LARGE SCALE GENOMIC DNA]</scope>
</reference>
<dbReference type="PANTHER" id="PTHR46345:SF8">
    <property type="entry name" value="FORMIN 3, ISOFORM B"/>
    <property type="match status" value="1"/>
</dbReference>
<dbReference type="PROSITE" id="PS51232">
    <property type="entry name" value="GBD_FH3"/>
    <property type="match status" value="1"/>
</dbReference>
<evidence type="ECO:0000313" key="2">
    <source>
        <dbReference type="EMBL" id="EFX79262.1"/>
    </source>
</evidence>
<dbReference type="Pfam" id="PF06367">
    <property type="entry name" value="Drf_FH3"/>
    <property type="match status" value="1"/>
</dbReference>
<dbReference type="STRING" id="6669.E9GMN6"/>